<accession>A0ABT1Y1V5</accession>
<evidence type="ECO:0000256" key="3">
    <source>
        <dbReference type="ARBA" id="ARBA00022475"/>
    </source>
</evidence>
<sequence>MKYSWILILIVIILAVTPLFLVQDSEFGGADGLAEEAITEVDPSYEPWFTPFWEPPGGETESLLFALQAALGAGFLGYYFGLKKGQAKAAAKLSKLDGEKSGVLSNN</sequence>
<feature type="transmembrane region" description="Helical" evidence="10">
    <location>
        <begin position="63"/>
        <end position="82"/>
    </location>
</feature>
<evidence type="ECO:0000256" key="6">
    <source>
        <dbReference type="ARBA" id="ARBA00022989"/>
    </source>
</evidence>
<keyword evidence="9 10" id="KW-0170">Cobalt</keyword>
<dbReference type="Proteomes" id="UP001524944">
    <property type="component" value="Unassembled WGS sequence"/>
</dbReference>
<dbReference type="InterPro" id="IPR003705">
    <property type="entry name" value="CbiN"/>
</dbReference>
<keyword evidence="2 10" id="KW-0813">Transport</keyword>
<dbReference type="PANTHER" id="PTHR38662">
    <property type="entry name" value="COBALT TRANSPORT PROTEIN CBIN"/>
    <property type="match status" value="1"/>
</dbReference>
<evidence type="ECO:0000256" key="1">
    <source>
        <dbReference type="ARBA" id="ARBA00022426"/>
    </source>
</evidence>
<evidence type="ECO:0000313" key="11">
    <source>
        <dbReference type="EMBL" id="MCR6544847.1"/>
    </source>
</evidence>
<comment type="subcellular location">
    <subcellularLocation>
        <location evidence="10">Cell membrane</location>
        <topology evidence="10">Multi-pass membrane protein</topology>
    </subcellularLocation>
</comment>
<organism evidence="11 12">
    <name type="scientific">Dehalobacterium formicoaceticum</name>
    <dbReference type="NCBI Taxonomy" id="51515"/>
    <lineage>
        <taxon>Bacteria</taxon>
        <taxon>Bacillati</taxon>
        <taxon>Bacillota</taxon>
        <taxon>Clostridia</taxon>
        <taxon>Eubacteriales</taxon>
        <taxon>Peptococcaceae</taxon>
        <taxon>Dehalobacterium</taxon>
    </lineage>
</organism>
<name>A0ABT1Y1V5_9FIRM</name>
<evidence type="ECO:0000256" key="5">
    <source>
        <dbReference type="ARBA" id="ARBA00022692"/>
    </source>
</evidence>
<reference evidence="11 12" key="1">
    <citation type="submission" date="2022-08" db="EMBL/GenBank/DDBJ databases">
        <title>Proteogenomics of the novel Dehalobacterium formicoaceticum strain EZ94 highlights a key role of methyltransferases during anaerobic dichloromethane degradation.</title>
        <authorList>
            <person name="Wasmund K."/>
        </authorList>
    </citation>
    <scope>NUCLEOTIDE SEQUENCE [LARGE SCALE GENOMIC DNA]</scope>
    <source>
        <strain evidence="11 12">EZ94</strain>
    </source>
</reference>
<keyword evidence="6 10" id="KW-1133">Transmembrane helix</keyword>
<dbReference type="NCBIfam" id="NF002780">
    <property type="entry name" value="PRK02898.1"/>
    <property type="match status" value="1"/>
</dbReference>
<evidence type="ECO:0000256" key="7">
    <source>
        <dbReference type="ARBA" id="ARBA00023065"/>
    </source>
</evidence>
<keyword evidence="8 10" id="KW-0472">Membrane</keyword>
<evidence type="ECO:0000256" key="10">
    <source>
        <dbReference type="HAMAP-Rule" id="MF_00330"/>
    </source>
</evidence>
<evidence type="ECO:0000256" key="8">
    <source>
        <dbReference type="ARBA" id="ARBA00023136"/>
    </source>
</evidence>
<dbReference type="NCBIfam" id="TIGR01165">
    <property type="entry name" value="cbiN"/>
    <property type="match status" value="1"/>
</dbReference>
<evidence type="ECO:0000256" key="4">
    <source>
        <dbReference type="ARBA" id="ARBA00022573"/>
    </source>
</evidence>
<evidence type="ECO:0000313" key="12">
    <source>
        <dbReference type="Proteomes" id="UP001524944"/>
    </source>
</evidence>
<evidence type="ECO:0000256" key="9">
    <source>
        <dbReference type="ARBA" id="ARBA00023285"/>
    </source>
</evidence>
<dbReference type="PANTHER" id="PTHR38662:SF1">
    <property type="entry name" value="COBALT TRANSPORT PROTEIN CBIN"/>
    <property type="match status" value="1"/>
</dbReference>
<gene>
    <name evidence="10" type="primary">cbiN</name>
    <name evidence="11" type="ORF">NVS47_04830</name>
</gene>
<protein>
    <recommendedName>
        <fullName evidence="10">Cobalt transport protein CbiN</fullName>
    </recommendedName>
    <alternativeName>
        <fullName evidence="10">Energy-coupling factor transporter probable substrate-capture protein CbiN</fullName>
        <shortName evidence="10">ECF transporter S component CbiN</shortName>
    </alternativeName>
</protein>
<keyword evidence="1 10" id="KW-0171">Cobalt transport</keyword>
<dbReference type="RefSeq" id="WP_089612403.1">
    <property type="nucleotide sequence ID" value="NZ_CP022121.1"/>
</dbReference>
<comment type="function">
    <text evidence="10">Part of the energy-coupling factor (ECF) transporter complex CbiMNOQ involved in cobalt import.</text>
</comment>
<dbReference type="EMBL" id="JANPWE010000002">
    <property type="protein sequence ID" value="MCR6544847.1"/>
    <property type="molecule type" value="Genomic_DNA"/>
</dbReference>
<feature type="transmembrane region" description="Helical" evidence="10">
    <location>
        <begin position="5"/>
        <end position="22"/>
    </location>
</feature>
<comment type="pathway">
    <text evidence="10">Cofactor biosynthesis; adenosylcobalamin biosynthesis.</text>
</comment>
<keyword evidence="3 10" id="KW-1003">Cell membrane</keyword>
<dbReference type="Pfam" id="PF02553">
    <property type="entry name" value="CbiN"/>
    <property type="match status" value="1"/>
</dbReference>
<proteinExistence type="inferred from homology"/>
<keyword evidence="4 10" id="KW-0169">Cobalamin biosynthesis</keyword>
<evidence type="ECO:0000256" key="2">
    <source>
        <dbReference type="ARBA" id="ARBA00022448"/>
    </source>
</evidence>
<keyword evidence="5 10" id="KW-0812">Transmembrane</keyword>
<dbReference type="HAMAP" id="MF_00330">
    <property type="entry name" value="CbiN"/>
    <property type="match status" value="1"/>
</dbReference>
<comment type="subunit">
    <text evidence="10">Forms an energy-coupling factor (ECF) transporter complex composed of an ATP-binding protein (A component, CbiO), a transmembrane protein (T component, CbiQ) and 2 possible substrate-capture proteins (S components, CbiM and CbiN) of unknown stoichimetry.</text>
</comment>
<comment type="caution">
    <text evidence="11">The sequence shown here is derived from an EMBL/GenBank/DDBJ whole genome shotgun (WGS) entry which is preliminary data.</text>
</comment>
<comment type="similarity">
    <text evidence="10">Belongs to the CbiN family.</text>
</comment>
<keyword evidence="12" id="KW-1185">Reference proteome</keyword>
<keyword evidence="7 10" id="KW-0406">Ion transport</keyword>